<comment type="similarity">
    <text evidence="2 8">Belongs to the PHP hydrolase family. HisK subfamily.</text>
</comment>
<comment type="caution">
    <text evidence="10">The sequence shown here is derived from an EMBL/GenBank/DDBJ whole genome shotgun (WGS) entry which is preliminary data.</text>
</comment>
<keyword evidence="11" id="KW-1185">Reference proteome</keyword>
<organism evidence="10 11">
    <name type="scientific">Amedibacillus dolichus</name>
    <dbReference type="NCBI Taxonomy" id="31971"/>
    <lineage>
        <taxon>Bacteria</taxon>
        <taxon>Bacillati</taxon>
        <taxon>Bacillota</taxon>
        <taxon>Erysipelotrichia</taxon>
        <taxon>Erysipelotrichales</taxon>
        <taxon>Erysipelotrichaceae</taxon>
        <taxon>Amedibacillus</taxon>
    </lineage>
</organism>
<evidence type="ECO:0000256" key="2">
    <source>
        <dbReference type="ARBA" id="ARBA00009152"/>
    </source>
</evidence>
<name>A0A415P7Y7_9FIRM</name>
<dbReference type="InterPro" id="IPR010140">
    <property type="entry name" value="Histidinol_P_phosphatase_HisJ"/>
</dbReference>
<dbReference type="PANTHER" id="PTHR21039:SF0">
    <property type="entry name" value="HISTIDINOL-PHOSPHATASE"/>
    <property type="match status" value="1"/>
</dbReference>
<dbReference type="UniPathway" id="UPA00031">
    <property type="reaction ID" value="UER00013"/>
</dbReference>
<dbReference type="InterPro" id="IPR016195">
    <property type="entry name" value="Pol/histidinol_Pase-like"/>
</dbReference>
<feature type="domain" description="Polymerase/histidinol phosphatase N-terminal" evidence="9">
    <location>
        <begin position="3"/>
        <end position="89"/>
    </location>
</feature>
<dbReference type="RefSeq" id="WP_004798866.1">
    <property type="nucleotide sequence ID" value="NZ_CABKNA010000005.1"/>
</dbReference>
<dbReference type="AlphaFoldDB" id="A0A415P7Y7"/>
<dbReference type="SUPFAM" id="SSF89550">
    <property type="entry name" value="PHP domain-like"/>
    <property type="match status" value="1"/>
</dbReference>
<comment type="catalytic activity">
    <reaction evidence="7 8">
        <text>L-histidinol phosphate + H2O = L-histidinol + phosphate</text>
        <dbReference type="Rhea" id="RHEA:14465"/>
        <dbReference type="ChEBI" id="CHEBI:15377"/>
        <dbReference type="ChEBI" id="CHEBI:43474"/>
        <dbReference type="ChEBI" id="CHEBI:57699"/>
        <dbReference type="ChEBI" id="CHEBI:57980"/>
        <dbReference type="EC" id="3.1.3.15"/>
    </reaction>
</comment>
<keyword evidence="6 8" id="KW-0368">Histidine biosynthesis</keyword>
<evidence type="ECO:0000256" key="4">
    <source>
        <dbReference type="ARBA" id="ARBA00022605"/>
    </source>
</evidence>
<evidence type="ECO:0000313" key="10">
    <source>
        <dbReference type="EMBL" id="RHM08823.1"/>
    </source>
</evidence>
<dbReference type="GO" id="GO:0005737">
    <property type="term" value="C:cytoplasm"/>
    <property type="evidence" value="ECO:0007669"/>
    <property type="project" value="TreeGrafter"/>
</dbReference>
<dbReference type="GeneID" id="92793154"/>
<dbReference type="Pfam" id="PF02811">
    <property type="entry name" value="PHP"/>
    <property type="match status" value="1"/>
</dbReference>
<keyword evidence="5 8" id="KW-0378">Hydrolase</keyword>
<sequence>MFADYHLHTYYSSDSVYPMEEVVKDAILLGIDELCFTDHCDLTIRLLGYADASETKPPFKKYFREINQMQKRYGEQITIKKGLEIGIQYETIPQYQEIIREYPMDFVLLSIHRIDNLGYWNRRFQEGKSEAEYYHAYYEAMLKIVKEFHDYSVLAHLDLIRRYDNHDGYDVMNDREIITEILKYIIADGKGIEVNMSCIRYDIGDITPAKSILELYHELGGRILTIGSDSHKPIHLGAYVEEVKEELRSIGFKEFCTFENMKPIFHKL</sequence>
<keyword evidence="4 8" id="KW-0028">Amino-acid biosynthesis</keyword>
<dbReference type="EC" id="3.1.3.15" evidence="3 8"/>
<dbReference type="NCBIfam" id="TIGR01856">
    <property type="entry name" value="hisJ_fam"/>
    <property type="match status" value="1"/>
</dbReference>
<dbReference type="GO" id="GO:0000105">
    <property type="term" value="P:L-histidine biosynthetic process"/>
    <property type="evidence" value="ECO:0007669"/>
    <property type="project" value="UniProtKB-UniRule"/>
</dbReference>
<gene>
    <name evidence="10" type="ORF">DWZ83_07855</name>
</gene>
<dbReference type="GO" id="GO:0004401">
    <property type="term" value="F:histidinol-phosphatase activity"/>
    <property type="evidence" value="ECO:0007669"/>
    <property type="project" value="UniProtKB-UniRule"/>
</dbReference>
<comment type="pathway">
    <text evidence="1 8">Amino-acid biosynthesis; L-histidine biosynthesis; L-histidine from 5-phospho-alpha-D-ribose 1-diphosphate: step 8/9.</text>
</comment>
<dbReference type="Gene3D" id="3.20.20.140">
    <property type="entry name" value="Metal-dependent hydrolases"/>
    <property type="match status" value="1"/>
</dbReference>
<evidence type="ECO:0000256" key="3">
    <source>
        <dbReference type="ARBA" id="ARBA00013085"/>
    </source>
</evidence>
<dbReference type="InterPro" id="IPR004013">
    <property type="entry name" value="PHP_dom"/>
</dbReference>
<evidence type="ECO:0000256" key="8">
    <source>
        <dbReference type="RuleBase" id="RU366003"/>
    </source>
</evidence>
<evidence type="ECO:0000256" key="7">
    <source>
        <dbReference type="ARBA" id="ARBA00049158"/>
    </source>
</evidence>
<evidence type="ECO:0000313" key="11">
    <source>
        <dbReference type="Proteomes" id="UP000284868"/>
    </source>
</evidence>
<dbReference type="PANTHER" id="PTHR21039">
    <property type="entry name" value="HISTIDINOL PHOSPHATASE-RELATED"/>
    <property type="match status" value="1"/>
</dbReference>
<reference evidence="10 11" key="1">
    <citation type="submission" date="2018-08" db="EMBL/GenBank/DDBJ databases">
        <title>A genome reference for cultivated species of the human gut microbiota.</title>
        <authorList>
            <person name="Zou Y."/>
            <person name="Xue W."/>
            <person name="Luo G."/>
        </authorList>
    </citation>
    <scope>NUCLEOTIDE SEQUENCE [LARGE SCALE GENOMIC DNA]</scope>
    <source>
        <strain evidence="10 11">AF35-6BH</strain>
    </source>
</reference>
<evidence type="ECO:0000256" key="5">
    <source>
        <dbReference type="ARBA" id="ARBA00022801"/>
    </source>
</evidence>
<dbReference type="EMBL" id="QRPK01000044">
    <property type="protein sequence ID" value="RHM08823.1"/>
    <property type="molecule type" value="Genomic_DNA"/>
</dbReference>
<dbReference type="Proteomes" id="UP000284868">
    <property type="component" value="Unassembled WGS sequence"/>
</dbReference>
<dbReference type="OrthoDB" id="9775255at2"/>
<accession>A0A415P7Y7</accession>
<dbReference type="InterPro" id="IPR003141">
    <property type="entry name" value="Pol/His_phosphatase_N"/>
</dbReference>
<evidence type="ECO:0000256" key="6">
    <source>
        <dbReference type="ARBA" id="ARBA00023102"/>
    </source>
</evidence>
<evidence type="ECO:0000259" key="9">
    <source>
        <dbReference type="SMART" id="SM00481"/>
    </source>
</evidence>
<dbReference type="SMART" id="SM00481">
    <property type="entry name" value="POLIIIAc"/>
    <property type="match status" value="1"/>
</dbReference>
<protein>
    <recommendedName>
        <fullName evidence="3 8">Histidinol-phosphatase</fullName>
        <shortName evidence="8">HolPase</shortName>
        <ecNumber evidence="3 8">3.1.3.15</ecNumber>
    </recommendedName>
</protein>
<proteinExistence type="inferred from homology"/>
<evidence type="ECO:0000256" key="1">
    <source>
        <dbReference type="ARBA" id="ARBA00004970"/>
    </source>
</evidence>